<organism evidence="10 11">
    <name type="scientific">Aspergillus pseudotamarii</name>
    <dbReference type="NCBI Taxonomy" id="132259"/>
    <lineage>
        <taxon>Eukaryota</taxon>
        <taxon>Fungi</taxon>
        <taxon>Dikarya</taxon>
        <taxon>Ascomycota</taxon>
        <taxon>Pezizomycotina</taxon>
        <taxon>Eurotiomycetes</taxon>
        <taxon>Eurotiomycetidae</taxon>
        <taxon>Eurotiales</taxon>
        <taxon>Aspergillaceae</taxon>
        <taxon>Aspergillus</taxon>
        <taxon>Aspergillus subgen. Circumdati</taxon>
    </lineage>
</organism>
<dbReference type="AlphaFoldDB" id="A0A5N6TCE9"/>
<keyword evidence="6" id="KW-0805">Transcription regulation</keyword>
<keyword evidence="5" id="KW-0862">Zinc</keyword>
<keyword evidence="2" id="KW-0479">Metal-binding</keyword>
<evidence type="ECO:0000256" key="2">
    <source>
        <dbReference type="ARBA" id="ARBA00022723"/>
    </source>
</evidence>
<dbReference type="GO" id="GO:0008270">
    <property type="term" value="F:zinc ion binding"/>
    <property type="evidence" value="ECO:0007669"/>
    <property type="project" value="UniProtKB-KW"/>
</dbReference>
<dbReference type="GO" id="GO:0000785">
    <property type="term" value="C:chromatin"/>
    <property type="evidence" value="ECO:0007669"/>
    <property type="project" value="TreeGrafter"/>
</dbReference>
<dbReference type="InterPro" id="IPR007219">
    <property type="entry name" value="XnlR_reg_dom"/>
</dbReference>
<name>A0A5N6TCE9_ASPPS</name>
<sequence length="595" mass="66927">MGCSRPWPAIWNSQWDEDCTSVFAWDNFDLDAVNQTLLESMDYGLQNTLPGPADGSVPSDPNLNFPHGPTLVQKKWHTFSEATIPSGDTTPECPRINNTINTRADDRYRQKLVESLQQRVQPGILPSTKFLDLCLQAYFTHFQTIFPLIHAPTFQPSKGNAVLLLSMCTIGSLFLGSSKALTHGISMFERLNKAILASWDTYMQATGSASIQALQASLIGQTFGLLLGRPKDLDCTEAFHGCIVAWARKLKLFHSDETPIGHMETLEDDSEALNATWKSWARLEEKKRITLAIHIHDAELAKLHHHEPMLRHAPEKLVQISAPELFAAPNSKSWKALFTRTQPPTRDISLSPESGSFPCLRTLENDFQSYATLDSIGALAYEDRDFEPSWHATMQKCQGLLIDWYQKYVTSSEVSHKPDHFCLIILWHSIFMHLYTRFDDLECACGRDGEGPAQKQRAYATSWAASENAARTLLHAILIQQHFQLLPVGAEPAIHVPMALYYCGIAWTSFTRFGSKLNERSVDTTELFNFPEMRSVGISQTKLFQDSTSSVQWGNPESAPFFRIIDLLGKISHWKVSGSFVTTLLSLVEDTQDLF</sequence>
<reference evidence="10 11" key="1">
    <citation type="submission" date="2019-04" db="EMBL/GenBank/DDBJ databases">
        <title>Friends and foes A comparative genomics study of 23 Aspergillus species from section Flavi.</title>
        <authorList>
            <consortium name="DOE Joint Genome Institute"/>
            <person name="Kjaerbolling I."/>
            <person name="Vesth T."/>
            <person name="Frisvad J.C."/>
            <person name="Nybo J.L."/>
            <person name="Theobald S."/>
            <person name="Kildgaard S."/>
            <person name="Isbrandt T."/>
            <person name="Kuo A."/>
            <person name="Sato A."/>
            <person name="Lyhne E.K."/>
            <person name="Kogle M.E."/>
            <person name="Wiebenga A."/>
            <person name="Kun R.S."/>
            <person name="Lubbers R.J."/>
            <person name="Makela M.R."/>
            <person name="Barry K."/>
            <person name="Chovatia M."/>
            <person name="Clum A."/>
            <person name="Daum C."/>
            <person name="Haridas S."/>
            <person name="He G."/>
            <person name="LaButti K."/>
            <person name="Lipzen A."/>
            <person name="Mondo S."/>
            <person name="Riley R."/>
            <person name="Salamov A."/>
            <person name="Simmons B.A."/>
            <person name="Magnuson J.K."/>
            <person name="Henrissat B."/>
            <person name="Mortensen U.H."/>
            <person name="Larsen T.O."/>
            <person name="Devries R.P."/>
            <person name="Grigoriev I.V."/>
            <person name="Machida M."/>
            <person name="Baker S.E."/>
            <person name="Andersen M.R."/>
        </authorList>
    </citation>
    <scope>NUCLEOTIDE SEQUENCE [LARGE SCALE GENOMIC DNA]</scope>
    <source>
        <strain evidence="10 11">CBS 117625</strain>
    </source>
</reference>
<dbReference type="GO" id="GO:0006351">
    <property type="term" value="P:DNA-templated transcription"/>
    <property type="evidence" value="ECO:0007669"/>
    <property type="project" value="InterPro"/>
</dbReference>
<proteinExistence type="predicted"/>
<evidence type="ECO:0000256" key="6">
    <source>
        <dbReference type="ARBA" id="ARBA00023015"/>
    </source>
</evidence>
<dbReference type="PANTHER" id="PTHR40626">
    <property type="entry name" value="MIP31509P"/>
    <property type="match status" value="1"/>
</dbReference>
<keyword evidence="11" id="KW-1185">Reference proteome</keyword>
<dbReference type="GeneID" id="43640709"/>
<dbReference type="GO" id="GO:0000981">
    <property type="term" value="F:DNA-binding transcription factor activity, RNA polymerase II-specific"/>
    <property type="evidence" value="ECO:0007669"/>
    <property type="project" value="InterPro"/>
</dbReference>
<evidence type="ECO:0000256" key="4">
    <source>
        <dbReference type="ARBA" id="ARBA00022771"/>
    </source>
</evidence>
<evidence type="ECO:0000313" key="11">
    <source>
        <dbReference type="Proteomes" id="UP000325672"/>
    </source>
</evidence>
<dbReference type="Proteomes" id="UP000325672">
    <property type="component" value="Unassembled WGS sequence"/>
</dbReference>
<dbReference type="PANTHER" id="PTHR40626:SF11">
    <property type="entry name" value="ZINC FINGER PROTEIN YPR022C"/>
    <property type="match status" value="1"/>
</dbReference>
<dbReference type="RefSeq" id="XP_031919864.1">
    <property type="nucleotide sequence ID" value="XM_032056499.1"/>
</dbReference>
<dbReference type="OrthoDB" id="10018191at2759"/>
<evidence type="ECO:0000256" key="7">
    <source>
        <dbReference type="ARBA" id="ARBA00023163"/>
    </source>
</evidence>
<evidence type="ECO:0000256" key="3">
    <source>
        <dbReference type="ARBA" id="ARBA00022737"/>
    </source>
</evidence>
<protein>
    <submittedName>
        <fullName evidence="10">Fungal-specific transcription factor domain-containing protein</fullName>
    </submittedName>
</protein>
<dbReference type="GO" id="GO:0005634">
    <property type="term" value="C:nucleus"/>
    <property type="evidence" value="ECO:0007669"/>
    <property type="project" value="UniProtKB-SubCell"/>
</dbReference>
<dbReference type="EMBL" id="ML743551">
    <property type="protein sequence ID" value="KAE8143801.1"/>
    <property type="molecule type" value="Genomic_DNA"/>
</dbReference>
<evidence type="ECO:0000313" key="10">
    <source>
        <dbReference type="EMBL" id="KAE8143801.1"/>
    </source>
</evidence>
<dbReference type="CDD" id="cd12148">
    <property type="entry name" value="fungal_TF_MHR"/>
    <property type="match status" value="1"/>
</dbReference>
<evidence type="ECO:0000256" key="1">
    <source>
        <dbReference type="ARBA" id="ARBA00004123"/>
    </source>
</evidence>
<dbReference type="GO" id="GO:0000978">
    <property type="term" value="F:RNA polymerase II cis-regulatory region sequence-specific DNA binding"/>
    <property type="evidence" value="ECO:0007669"/>
    <property type="project" value="InterPro"/>
</dbReference>
<evidence type="ECO:0000259" key="9">
    <source>
        <dbReference type="Pfam" id="PF04082"/>
    </source>
</evidence>
<keyword evidence="3" id="KW-0677">Repeat</keyword>
<dbReference type="InterPro" id="IPR051059">
    <property type="entry name" value="VerF-like"/>
</dbReference>
<accession>A0A5N6TCE9</accession>
<dbReference type="Pfam" id="PF04082">
    <property type="entry name" value="Fungal_trans"/>
    <property type="match status" value="1"/>
</dbReference>
<keyword evidence="4" id="KW-0863">Zinc-finger</keyword>
<evidence type="ECO:0000256" key="5">
    <source>
        <dbReference type="ARBA" id="ARBA00022833"/>
    </source>
</evidence>
<keyword evidence="8" id="KW-0539">Nucleus</keyword>
<comment type="subcellular location">
    <subcellularLocation>
        <location evidence="1">Nucleus</location>
    </subcellularLocation>
</comment>
<gene>
    <name evidence="10" type="ORF">BDV38DRAFT_266939</name>
</gene>
<feature type="domain" description="Xylanolytic transcriptional activator regulatory" evidence="9">
    <location>
        <begin position="135"/>
        <end position="342"/>
    </location>
</feature>
<keyword evidence="7" id="KW-0804">Transcription</keyword>
<evidence type="ECO:0000256" key="8">
    <source>
        <dbReference type="ARBA" id="ARBA00023242"/>
    </source>
</evidence>